<evidence type="ECO:0000313" key="3">
    <source>
        <dbReference type="Proteomes" id="UP000002313"/>
    </source>
</evidence>
<dbReference type="EMBL" id="CP001943">
    <property type="protein sequence ID" value="ADM11009.1"/>
    <property type="molecule type" value="Genomic_DNA"/>
</dbReference>
<feature type="region of interest" description="Disordered" evidence="1">
    <location>
        <begin position="241"/>
        <end position="339"/>
    </location>
</feature>
<gene>
    <name evidence="2" type="ORF">Eint_020080</name>
</gene>
<sequence length="432" mass="50137">MKILLLSPLVLAHVINLVILYEKTGLKEVKEMYHYVVERLLDKFNEHLQRRGIRISLMDFLAYDDYLVKPGYQDISIMGGEESLDARIEALNGIPTNVILVASASPEEEREKFIPNSPCTSRFISNMVSNDIVDDELLTKIIYAVLDWMRGLFKVEVPSPVKERSPEVFDKFAKDVTTPEFIENLKQCTKETRDKFEKFIRAMNWDEEKMLSLRMMSEKTDHSQNEGVEISSPLKWVLSKSEKKTKDTETDHQCSEENKSKKEHSESSSEDEDSSSKNDKKKPTKSHKPKEVPSKRIKKILSRKEESDDFTDLEETDKKERDKEYEKSQGNGSLRYLDKNTNLHNMRRLKEDEETLMEEKIREELQKIISHEPHNTKKKFEDSIFTGIPPYSDEEARNGPSRILFSSRATPVKGTSRLNRSLSYGRIPYRGG</sequence>
<dbReference type="KEGG" id="ein:Eint_020080"/>
<name>E0S5M4_ENCIT</name>
<organism evidence="2 3">
    <name type="scientific">Encephalitozoon intestinalis (strain ATCC 50506)</name>
    <name type="common">Microsporidian parasite</name>
    <name type="synonym">Septata intestinalis</name>
    <dbReference type="NCBI Taxonomy" id="876142"/>
    <lineage>
        <taxon>Eukaryota</taxon>
        <taxon>Fungi</taxon>
        <taxon>Fungi incertae sedis</taxon>
        <taxon>Microsporidia</taxon>
        <taxon>Unikaryonidae</taxon>
        <taxon>Encephalitozoon</taxon>
    </lineage>
</organism>
<dbReference type="RefSeq" id="XP_003072369.1">
    <property type="nucleotide sequence ID" value="XM_003072323.1"/>
</dbReference>
<reference evidence="2 3" key="2">
    <citation type="journal article" date="2012" name="Proc. Natl. Acad. Sci. U.S.A.">
        <title>Gain and loss of multiple functionally related, horizontally transferred genes in the reduced genomes of two microsporidian parasites.</title>
        <authorList>
            <person name="Pombert J.-F."/>
            <person name="Selman M."/>
            <person name="Burki F."/>
            <person name="Bardell F.T."/>
            <person name="Farinelli L."/>
            <person name="Solter L.F."/>
            <person name="Whitman D.W."/>
            <person name="Weiss L.M."/>
            <person name="Corradi N."/>
            <person name="Keeling P.J."/>
        </authorList>
    </citation>
    <scope>NUCLEOTIDE SEQUENCE [LARGE SCALE GENOMIC DNA]</scope>
    <source>
        <strain evidence="2 3">ATCC 50506</strain>
    </source>
</reference>
<dbReference type="GeneID" id="9698771"/>
<dbReference type="AlphaFoldDB" id="E0S5M4"/>
<reference evidence="2 3" key="1">
    <citation type="journal article" date="2010" name="Nat. Commun.">
        <title>The complete sequence of the smallest known nuclear genome from the microsporidian Encephalitozoon intestinalis.</title>
        <authorList>
            <person name="Corradi N."/>
            <person name="Pombert J.-F."/>
            <person name="Farinelli L."/>
            <person name="Didier E.S."/>
            <person name="Keeling P.J."/>
        </authorList>
    </citation>
    <scope>NUCLEOTIDE SEQUENCE [LARGE SCALE GENOMIC DNA]</scope>
    <source>
        <strain evidence="2 3">ATCC 50506</strain>
    </source>
</reference>
<feature type="compositionally biased region" description="Basic residues" evidence="1">
    <location>
        <begin position="279"/>
        <end position="288"/>
    </location>
</feature>
<dbReference type="OrthoDB" id="2192376at2759"/>
<evidence type="ECO:0000256" key="1">
    <source>
        <dbReference type="SAM" id="MobiDB-lite"/>
    </source>
</evidence>
<dbReference type="Proteomes" id="UP000002313">
    <property type="component" value="Chromosome II"/>
</dbReference>
<accession>E0S5M4</accession>
<feature type="compositionally biased region" description="Basic and acidic residues" evidence="1">
    <location>
        <begin position="316"/>
        <end position="327"/>
    </location>
</feature>
<feature type="compositionally biased region" description="Basic and acidic residues" evidence="1">
    <location>
        <begin position="241"/>
        <end position="267"/>
    </location>
</feature>
<keyword evidence="3" id="KW-1185">Reference proteome</keyword>
<proteinExistence type="predicted"/>
<dbReference type="VEuPathDB" id="MicrosporidiaDB:Eint_020080"/>
<protein>
    <submittedName>
        <fullName evidence="2">Uncharacterized protein</fullName>
    </submittedName>
</protein>
<feature type="region of interest" description="Disordered" evidence="1">
    <location>
        <begin position="380"/>
        <end position="417"/>
    </location>
</feature>
<evidence type="ECO:0000313" key="2">
    <source>
        <dbReference type="EMBL" id="ADM11009.1"/>
    </source>
</evidence>
<dbReference type="HOGENOM" id="CLU_630089_0_0_1"/>